<sequence length="215" mass="23983">MELIGKLTSWDDARGFGFIVPFPALKGNPKVFVHISAFPQGRRPVGDEMLRATVETDEQGRLRAKRVTFMATEAEPSVFRWTPQTATALGFSLLFLALLSLACNTYRLPLAIPGVYGVLSLVLFGQYHHDKKAAQASRWRVPEQQLHLLSALGGWPGALVAQQGLRHKTRKSTFQVSFGLSIALNLLLLGLFSAFFLSLSPRQQLNFYQQVRSLR</sequence>
<accession>A0A7W9SQI7</accession>
<protein>
    <submittedName>
        <fullName evidence="2">Uncharacterized membrane protein YsdA (DUF1294 family)/cold shock CspA family protein</fullName>
    </submittedName>
</protein>
<dbReference type="Gene3D" id="2.40.50.140">
    <property type="entry name" value="Nucleic acid-binding proteins"/>
    <property type="match status" value="1"/>
</dbReference>
<dbReference type="RefSeq" id="WP_184196792.1">
    <property type="nucleotide sequence ID" value="NZ_JACHGW010000002.1"/>
</dbReference>
<name>A0A7W9SQI7_ARMRO</name>
<keyword evidence="1" id="KW-0812">Transmembrane</keyword>
<gene>
    <name evidence="2" type="ORF">HNQ39_002722</name>
</gene>
<dbReference type="InterPro" id="IPR010718">
    <property type="entry name" value="DUF1294"/>
</dbReference>
<feature type="transmembrane region" description="Helical" evidence="1">
    <location>
        <begin position="108"/>
        <end position="125"/>
    </location>
</feature>
<evidence type="ECO:0000313" key="2">
    <source>
        <dbReference type="EMBL" id="MBB6050931.1"/>
    </source>
</evidence>
<dbReference type="AlphaFoldDB" id="A0A7W9SQI7"/>
<dbReference type="Proteomes" id="UP000520814">
    <property type="component" value="Unassembled WGS sequence"/>
</dbReference>
<feature type="transmembrane region" description="Helical" evidence="1">
    <location>
        <begin position="177"/>
        <end position="199"/>
    </location>
</feature>
<dbReference type="Pfam" id="PF06961">
    <property type="entry name" value="DUF1294"/>
    <property type="match status" value="1"/>
</dbReference>
<dbReference type="EMBL" id="JACHGW010000002">
    <property type="protein sequence ID" value="MBB6050931.1"/>
    <property type="molecule type" value="Genomic_DNA"/>
</dbReference>
<reference evidence="2 3" key="1">
    <citation type="submission" date="2020-08" db="EMBL/GenBank/DDBJ databases">
        <title>Genomic Encyclopedia of Type Strains, Phase IV (KMG-IV): sequencing the most valuable type-strain genomes for metagenomic binning, comparative biology and taxonomic classification.</title>
        <authorList>
            <person name="Goeker M."/>
        </authorList>
    </citation>
    <scope>NUCLEOTIDE SEQUENCE [LARGE SCALE GENOMIC DNA]</scope>
    <source>
        <strain evidence="2 3">DSM 23562</strain>
    </source>
</reference>
<comment type="caution">
    <text evidence="2">The sequence shown here is derived from an EMBL/GenBank/DDBJ whole genome shotgun (WGS) entry which is preliminary data.</text>
</comment>
<proteinExistence type="predicted"/>
<dbReference type="InterPro" id="IPR012340">
    <property type="entry name" value="NA-bd_OB-fold"/>
</dbReference>
<evidence type="ECO:0000256" key="1">
    <source>
        <dbReference type="SAM" id="Phobius"/>
    </source>
</evidence>
<organism evidence="2 3">
    <name type="scientific">Armatimonas rosea</name>
    <dbReference type="NCBI Taxonomy" id="685828"/>
    <lineage>
        <taxon>Bacteria</taxon>
        <taxon>Bacillati</taxon>
        <taxon>Armatimonadota</taxon>
        <taxon>Armatimonadia</taxon>
        <taxon>Armatimonadales</taxon>
        <taxon>Armatimonadaceae</taxon>
        <taxon>Armatimonas</taxon>
    </lineage>
</organism>
<keyword evidence="3" id="KW-1185">Reference proteome</keyword>
<dbReference type="SUPFAM" id="SSF50249">
    <property type="entry name" value="Nucleic acid-binding proteins"/>
    <property type="match status" value="1"/>
</dbReference>
<evidence type="ECO:0000313" key="3">
    <source>
        <dbReference type="Proteomes" id="UP000520814"/>
    </source>
</evidence>
<keyword evidence="1" id="KW-1133">Transmembrane helix</keyword>
<keyword evidence="1" id="KW-0472">Membrane</keyword>